<dbReference type="Proteomes" id="UP001642464">
    <property type="component" value="Unassembled WGS sequence"/>
</dbReference>
<dbReference type="Pfam" id="PF05903">
    <property type="entry name" value="Peptidase_C97"/>
    <property type="match status" value="1"/>
</dbReference>
<dbReference type="PANTHER" id="PTHR12378">
    <property type="entry name" value="DESUMOYLATING ISOPEPTIDASE"/>
    <property type="match status" value="1"/>
</dbReference>
<comment type="caution">
    <text evidence="6">The sequence shown here is derived from an EMBL/GenBank/DDBJ whole genome shotgun (WGS) entry which is preliminary data.</text>
</comment>
<evidence type="ECO:0000256" key="2">
    <source>
        <dbReference type="ARBA" id="ARBA00022670"/>
    </source>
</evidence>
<organism evidence="6 7">
    <name type="scientific">Durusdinium trenchii</name>
    <dbReference type="NCBI Taxonomy" id="1381693"/>
    <lineage>
        <taxon>Eukaryota</taxon>
        <taxon>Sar</taxon>
        <taxon>Alveolata</taxon>
        <taxon>Dinophyceae</taxon>
        <taxon>Suessiales</taxon>
        <taxon>Symbiodiniaceae</taxon>
        <taxon>Durusdinium</taxon>
    </lineage>
</organism>
<accession>A0ABP0IPE3</accession>
<evidence type="ECO:0000313" key="6">
    <source>
        <dbReference type="EMBL" id="CAK9004431.1"/>
    </source>
</evidence>
<keyword evidence="3" id="KW-0378">Hydrolase</keyword>
<feature type="domain" description="PPPDE" evidence="5">
    <location>
        <begin position="244"/>
        <end position="393"/>
    </location>
</feature>
<feature type="region of interest" description="Disordered" evidence="4">
    <location>
        <begin position="1"/>
        <end position="79"/>
    </location>
</feature>
<keyword evidence="7" id="KW-1185">Reference proteome</keyword>
<dbReference type="PANTHER" id="PTHR12378:SF80">
    <property type="entry name" value="IP06716P-RELATED"/>
    <property type="match status" value="1"/>
</dbReference>
<dbReference type="Gene3D" id="3.90.1720.30">
    <property type="entry name" value="PPPDE domains"/>
    <property type="match status" value="1"/>
</dbReference>
<comment type="similarity">
    <text evidence="1">Belongs to the DeSI family.</text>
</comment>
<evidence type="ECO:0000259" key="5">
    <source>
        <dbReference type="PROSITE" id="PS51858"/>
    </source>
</evidence>
<keyword evidence="2" id="KW-0645">Protease</keyword>
<dbReference type="InterPro" id="IPR008580">
    <property type="entry name" value="PPPDE_dom"/>
</dbReference>
<dbReference type="SMART" id="SM01179">
    <property type="entry name" value="DUF862"/>
    <property type="match status" value="1"/>
</dbReference>
<reference evidence="6 7" key="1">
    <citation type="submission" date="2024-02" db="EMBL/GenBank/DDBJ databases">
        <authorList>
            <person name="Chen Y."/>
            <person name="Shah S."/>
            <person name="Dougan E. K."/>
            <person name="Thang M."/>
            <person name="Chan C."/>
        </authorList>
    </citation>
    <scope>NUCLEOTIDE SEQUENCE [LARGE SCALE GENOMIC DNA]</scope>
</reference>
<evidence type="ECO:0000256" key="1">
    <source>
        <dbReference type="ARBA" id="ARBA00008140"/>
    </source>
</evidence>
<name>A0ABP0IPE3_9DINO</name>
<protein>
    <submittedName>
        <fullName evidence="6">DeSI-like protein At4g17486</fullName>
    </submittedName>
</protein>
<gene>
    <name evidence="6" type="ORF">SCF082_LOCUS8177</name>
</gene>
<dbReference type="PROSITE" id="PS51858">
    <property type="entry name" value="PPPDE"/>
    <property type="match status" value="1"/>
</dbReference>
<sequence length="426" mass="47319">MSSRPSPRDFDESDKEKDLGKGHEAKRPQIPKDEDLDLVNPDLEKDEDMEDAAQSPTRLYDEAIPRPPHEVSRGTSEVVASIRSIRSQRTYELSRFAGDANRSEASGLRAQSEAEMGHVPGALCDELEQSPPESAGAWGSKRQSRRFQVNICKKGKQLGLRYDDTDGLALVISNIDPGVFYDSMMELSSDQWAMPDDCIIEVNGVRGNRERLEEQCMNSDVLSMTLERLLPPPNQRIFCQNSDPTVIVHAYDLFGHGKGILSCMARTVNSVSTRFGLFHTGVEVFGNEWFFGASLEGLFHGVNCATPKQHPVHRYRTSVALGSTKITPDGFEEIMPLIRMKWPAWTYNPISRNCHTFTDFFCHVLGFQSVPKFGLFSRAPKDAPGASLADMRSLVPCGACPSLLTSEGRVMPVSPRSGASCVRFEQ</sequence>
<proteinExistence type="inferred from homology"/>
<feature type="compositionally biased region" description="Basic and acidic residues" evidence="4">
    <location>
        <begin position="59"/>
        <end position="72"/>
    </location>
</feature>
<evidence type="ECO:0000256" key="3">
    <source>
        <dbReference type="ARBA" id="ARBA00022801"/>
    </source>
</evidence>
<dbReference type="InterPro" id="IPR042266">
    <property type="entry name" value="PPPDE_sf"/>
</dbReference>
<dbReference type="EMBL" id="CAXAMM010004669">
    <property type="protein sequence ID" value="CAK9004431.1"/>
    <property type="molecule type" value="Genomic_DNA"/>
</dbReference>
<evidence type="ECO:0000256" key="4">
    <source>
        <dbReference type="SAM" id="MobiDB-lite"/>
    </source>
</evidence>
<evidence type="ECO:0000313" key="7">
    <source>
        <dbReference type="Proteomes" id="UP001642464"/>
    </source>
</evidence>
<feature type="compositionally biased region" description="Basic and acidic residues" evidence="4">
    <location>
        <begin position="1"/>
        <end position="33"/>
    </location>
</feature>